<keyword evidence="1" id="KW-0175">Coiled coil</keyword>
<evidence type="ECO:0000256" key="2">
    <source>
        <dbReference type="SAM" id="SignalP"/>
    </source>
</evidence>
<dbReference type="AlphaFoldDB" id="A0A7S4JKJ1"/>
<feature type="signal peptide" evidence="2">
    <location>
        <begin position="1"/>
        <end position="19"/>
    </location>
</feature>
<evidence type="ECO:0000313" key="3">
    <source>
        <dbReference type="EMBL" id="CAE2266544.1"/>
    </source>
</evidence>
<dbReference type="EMBL" id="HBKQ01042361">
    <property type="protein sequence ID" value="CAE2266544.1"/>
    <property type="molecule type" value="Transcribed_RNA"/>
</dbReference>
<accession>A0A7S4JKJ1</accession>
<feature type="chain" id="PRO_5031197689" evidence="2">
    <location>
        <begin position="20"/>
        <end position="303"/>
    </location>
</feature>
<reference evidence="3" key="1">
    <citation type="submission" date="2021-01" db="EMBL/GenBank/DDBJ databases">
        <authorList>
            <person name="Corre E."/>
            <person name="Pelletier E."/>
            <person name="Niang G."/>
            <person name="Scheremetjew M."/>
            <person name="Finn R."/>
            <person name="Kale V."/>
            <person name="Holt S."/>
            <person name="Cochrane G."/>
            <person name="Meng A."/>
            <person name="Brown T."/>
            <person name="Cohen L."/>
        </authorList>
    </citation>
    <scope>NUCLEOTIDE SEQUENCE</scope>
    <source>
        <strain evidence="3">Isolate 1302-5</strain>
    </source>
</reference>
<feature type="coiled-coil region" evidence="1">
    <location>
        <begin position="253"/>
        <end position="280"/>
    </location>
</feature>
<dbReference type="InterPro" id="IPR011990">
    <property type="entry name" value="TPR-like_helical_dom_sf"/>
</dbReference>
<keyword evidence="2" id="KW-0732">Signal</keyword>
<protein>
    <submittedName>
        <fullName evidence="3">Uncharacterized protein</fullName>
    </submittedName>
</protein>
<name>A0A7S4JKJ1_9STRA</name>
<organism evidence="3">
    <name type="scientific">Odontella aurita</name>
    <dbReference type="NCBI Taxonomy" id="265563"/>
    <lineage>
        <taxon>Eukaryota</taxon>
        <taxon>Sar</taxon>
        <taxon>Stramenopiles</taxon>
        <taxon>Ochrophyta</taxon>
        <taxon>Bacillariophyta</taxon>
        <taxon>Mediophyceae</taxon>
        <taxon>Biddulphiophycidae</taxon>
        <taxon>Eupodiscales</taxon>
        <taxon>Odontellaceae</taxon>
        <taxon>Odontella</taxon>
    </lineage>
</organism>
<proteinExistence type="predicted"/>
<gene>
    <name evidence="3" type="ORF">OAUR00152_LOCUS29202</name>
</gene>
<dbReference type="SUPFAM" id="SSF81901">
    <property type="entry name" value="HCP-like"/>
    <property type="match status" value="1"/>
</dbReference>
<sequence length="303" mass="33036">MRLLLLLLLVSLLLVATNGQQVRIPSALLAAALNHASHGMGPEGKELVTKLTDGNLYTLYRVAKSMYDRPRPLDQMTGEQNIGDERSTAVRILHILADAQDDGGSGWEYVPASIALGLAYSEHDKPRAIRYFQSAGNKGPHQMSLYNAGRLLVEMEDFASALGHMRKAAVGFPDPKVAAGTEQTTATAKQGYEILSLQLAGKNDLSVQQMADIFPYADLDGFPKTGTDALVRWAVGMNLLEKYNKGDGEGGSVETLIEAKNNLVKLLTKYEDEMSALQANLLKRVMERIDMIVRKSSMGGDEL</sequence>
<dbReference type="Gene3D" id="1.25.40.10">
    <property type="entry name" value="Tetratricopeptide repeat domain"/>
    <property type="match status" value="1"/>
</dbReference>
<evidence type="ECO:0000256" key="1">
    <source>
        <dbReference type="SAM" id="Coils"/>
    </source>
</evidence>